<reference evidence="1 2" key="1">
    <citation type="submission" date="2020-04" db="EMBL/GenBank/DDBJ databases">
        <authorList>
            <person name="Basu S."/>
            <person name="Maruthanayagam V."/>
            <person name="Chakraborty S."/>
            <person name="Pramanik A."/>
            <person name="Mukherjee J."/>
            <person name="Brink B."/>
        </authorList>
    </citation>
    <scope>NUCLEOTIDE SEQUENCE [LARGE SCALE GENOMIC DNA]</scope>
    <source>
        <strain evidence="1 2">AP17</strain>
    </source>
</reference>
<dbReference type="Proteomes" id="UP000500857">
    <property type="component" value="Chromosome"/>
</dbReference>
<dbReference type="EMBL" id="CP051167">
    <property type="protein sequence ID" value="QIZ69152.1"/>
    <property type="molecule type" value="Genomic_DNA"/>
</dbReference>
<proteinExistence type="predicted"/>
<organism evidence="1 2">
    <name type="scientific">Oxynema aestuarii AP17</name>
    <dbReference type="NCBI Taxonomy" id="2064643"/>
    <lineage>
        <taxon>Bacteria</taxon>
        <taxon>Bacillati</taxon>
        <taxon>Cyanobacteriota</taxon>
        <taxon>Cyanophyceae</taxon>
        <taxon>Oscillatoriophycideae</taxon>
        <taxon>Oscillatoriales</taxon>
        <taxon>Oscillatoriaceae</taxon>
        <taxon>Oxynema</taxon>
        <taxon>Oxynema aestuarii</taxon>
    </lineage>
</organism>
<sequence>MALVDRWNTLKWDREQQIQHRQREVQAMLDVLESEREANSTQLQHHLSELFGELAEEETRQQEELQQFCDELDRKVSQFIDDRRNSRQKEAEKLAKELALFSRSLAENTRFSVGEMGRKRQLQWLKLSQELQYFRTQFECDRPSANGRSFDEDSDVKQQTRDRLEEDLNEFVEILRSDIENRLQQLEQLQAERLRGIEEVLNKMEYNRRKAFYKLRDRLLEFARELLSYPGQVYSSVGSPPSVSIRPTNRKIPASLESDVYGYIHQQKGARLADIESALGMERIQTVQVLRSLLVQGIIIQRDRVYYTQEEMSQ</sequence>
<dbReference type="RefSeq" id="WP_168567310.1">
    <property type="nucleotide sequence ID" value="NZ_CP051167.1"/>
</dbReference>
<accession>A0A6H1TRD0</accession>
<keyword evidence="2" id="KW-1185">Reference proteome</keyword>
<evidence type="ECO:0000313" key="2">
    <source>
        <dbReference type="Proteomes" id="UP000500857"/>
    </source>
</evidence>
<name>A0A6H1TRD0_9CYAN</name>
<dbReference type="AlphaFoldDB" id="A0A6H1TRD0"/>
<dbReference type="KEGG" id="oxy:HCG48_04215"/>
<protein>
    <recommendedName>
        <fullName evidence="3">Gas vesicle protein GvpC</fullName>
    </recommendedName>
</protein>
<evidence type="ECO:0000313" key="1">
    <source>
        <dbReference type="EMBL" id="QIZ69152.1"/>
    </source>
</evidence>
<gene>
    <name evidence="1" type="ORF">HCG48_04215</name>
</gene>
<evidence type="ECO:0008006" key="3">
    <source>
        <dbReference type="Google" id="ProtNLM"/>
    </source>
</evidence>